<dbReference type="OrthoDB" id="7777654at2759"/>
<sequence length="202" mass="21747">MSRCSCLYSVVVNLQGRCFMDEGENRPSRICGKTGAAIVGQPGGTTFQVFDQKTLHLFESGHRAASPVEAETLQGLAKKLGLPVKSFCDTTREFNAATPASSRDNFNPFDVDGVSTGDKLSIPKSNWALPIDERPFVAYGVTCGITSTYGGLKTDSAGRVLNQERLHMPGLWAIGEISRGFFAFDYPEGTGLLRGAVFGKIV</sequence>
<keyword evidence="2" id="KW-0285">Flavoprotein</keyword>
<dbReference type="Gene3D" id="3.90.700.10">
    <property type="entry name" value="Succinate dehydrogenase/fumarate reductase flavoprotein, catalytic domain"/>
    <property type="match status" value="1"/>
</dbReference>
<dbReference type="InterPro" id="IPR003953">
    <property type="entry name" value="FAD-dep_OxRdtase_2_FAD-bd"/>
</dbReference>
<organism evidence="6 7">
    <name type="scientific">Ophiocordyceps camponoti-floridani</name>
    <dbReference type="NCBI Taxonomy" id="2030778"/>
    <lineage>
        <taxon>Eukaryota</taxon>
        <taxon>Fungi</taxon>
        <taxon>Dikarya</taxon>
        <taxon>Ascomycota</taxon>
        <taxon>Pezizomycotina</taxon>
        <taxon>Sordariomycetes</taxon>
        <taxon>Hypocreomycetidae</taxon>
        <taxon>Hypocreales</taxon>
        <taxon>Ophiocordycipitaceae</taxon>
        <taxon>Ophiocordyceps</taxon>
    </lineage>
</organism>
<dbReference type="Proteomes" id="UP000562929">
    <property type="component" value="Unassembled WGS sequence"/>
</dbReference>
<dbReference type="InterPro" id="IPR050315">
    <property type="entry name" value="FAD-oxidoreductase_2"/>
</dbReference>
<evidence type="ECO:0000256" key="2">
    <source>
        <dbReference type="ARBA" id="ARBA00022630"/>
    </source>
</evidence>
<dbReference type="PANTHER" id="PTHR43400">
    <property type="entry name" value="FUMARATE REDUCTASE"/>
    <property type="match status" value="1"/>
</dbReference>
<dbReference type="InterPro" id="IPR027477">
    <property type="entry name" value="Succ_DH/fumarate_Rdtase_cat_sf"/>
</dbReference>
<dbReference type="GO" id="GO:0016491">
    <property type="term" value="F:oxidoreductase activity"/>
    <property type="evidence" value="ECO:0007669"/>
    <property type="project" value="UniProtKB-KW"/>
</dbReference>
<gene>
    <name evidence="6" type="ORF">GQ602_005591</name>
</gene>
<feature type="domain" description="FAD-dependent oxidoreductase 2 FAD-binding" evidence="5">
    <location>
        <begin position="11"/>
        <end position="181"/>
    </location>
</feature>
<dbReference type="Gene3D" id="3.50.50.60">
    <property type="entry name" value="FAD/NAD(P)-binding domain"/>
    <property type="match status" value="1"/>
</dbReference>
<evidence type="ECO:0000313" key="6">
    <source>
        <dbReference type="EMBL" id="KAF4584218.1"/>
    </source>
</evidence>
<comment type="cofactor">
    <cofactor evidence="1">
        <name>FAD</name>
        <dbReference type="ChEBI" id="CHEBI:57692"/>
    </cofactor>
</comment>
<evidence type="ECO:0000313" key="7">
    <source>
        <dbReference type="Proteomes" id="UP000562929"/>
    </source>
</evidence>
<reference evidence="6 7" key="1">
    <citation type="journal article" date="2020" name="G3 (Bethesda)">
        <title>Genetic Underpinnings of Host Manipulation by Ophiocordyceps as Revealed by Comparative Transcriptomics.</title>
        <authorList>
            <person name="Will I."/>
            <person name="Das B."/>
            <person name="Trinh T."/>
            <person name="Brachmann A."/>
            <person name="Ohm R.A."/>
            <person name="de Bekker C."/>
        </authorList>
    </citation>
    <scope>NUCLEOTIDE SEQUENCE [LARGE SCALE GENOMIC DNA]</scope>
    <source>
        <strain evidence="6 7">EC05</strain>
    </source>
</reference>
<evidence type="ECO:0000256" key="1">
    <source>
        <dbReference type="ARBA" id="ARBA00001974"/>
    </source>
</evidence>
<name>A0A8H4VC89_9HYPO</name>
<dbReference type="EMBL" id="JAACLJ010000006">
    <property type="protein sequence ID" value="KAF4584218.1"/>
    <property type="molecule type" value="Genomic_DNA"/>
</dbReference>
<proteinExistence type="predicted"/>
<dbReference type="PANTHER" id="PTHR43400:SF7">
    <property type="entry name" value="FAD-DEPENDENT OXIDOREDUCTASE 2 FAD BINDING DOMAIN-CONTAINING PROTEIN"/>
    <property type="match status" value="1"/>
</dbReference>
<keyword evidence="7" id="KW-1185">Reference proteome</keyword>
<dbReference type="Pfam" id="PF00890">
    <property type="entry name" value="FAD_binding_2"/>
    <property type="match status" value="1"/>
</dbReference>
<comment type="caution">
    <text evidence="6">The sequence shown here is derived from an EMBL/GenBank/DDBJ whole genome shotgun (WGS) entry which is preliminary data.</text>
</comment>
<protein>
    <submittedName>
        <fullName evidence="6">Precorrin 3B synthase CobZ</fullName>
    </submittedName>
</protein>
<dbReference type="InterPro" id="IPR036188">
    <property type="entry name" value="FAD/NAD-bd_sf"/>
</dbReference>
<dbReference type="SUPFAM" id="SSF56425">
    <property type="entry name" value="Succinate dehydrogenase/fumarate reductase flavoprotein, catalytic domain"/>
    <property type="match status" value="1"/>
</dbReference>
<keyword evidence="3" id="KW-0274">FAD</keyword>
<evidence type="ECO:0000256" key="3">
    <source>
        <dbReference type="ARBA" id="ARBA00022827"/>
    </source>
</evidence>
<accession>A0A8H4VC89</accession>
<evidence type="ECO:0000259" key="5">
    <source>
        <dbReference type="Pfam" id="PF00890"/>
    </source>
</evidence>
<keyword evidence="4" id="KW-0560">Oxidoreductase</keyword>
<evidence type="ECO:0000256" key="4">
    <source>
        <dbReference type="ARBA" id="ARBA00023002"/>
    </source>
</evidence>
<dbReference type="AlphaFoldDB" id="A0A8H4VC89"/>